<proteinExistence type="predicted"/>
<dbReference type="Pfam" id="PF03140">
    <property type="entry name" value="DUF247"/>
    <property type="match status" value="1"/>
</dbReference>
<comment type="caution">
    <text evidence="1">The sequence shown here is derived from an EMBL/GenBank/DDBJ whole genome shotgun (WGS) entry which is preliminary data.</text>
</comment>
<sequence>MPKVVSIGPRYKGKTELLPMEEIKWRCVTSLLSRTFGQDTIETCMEAALDLDATVRASYVDVIALD</sequence>
<evidence type="ECO:0000313" key="2">
    <source>
        <dbReference type="Proteomes" id="UP000265520"/>
    </source>
</evidence>
<protein>
    <submittedName>
        <fullName evidence="1">DUF247 domain protein</fullName>
    </submittedName>
</protein>
<dbReference type="AlphaFoldDB" id="A0A392UIR1"/>
<reference evidence="1 2" key="1">
    <citation type="journal article" date="2018" name="Front. Plant Sci.">
        <title>Red Clover (Trifolium pratense) and Zigzag Clover (T. medium) - A Picture of Genomic Similarities and Differences.</title>
        <authorList>
            <person name="Dluhosova J."/>
            <person name="Istvanek J."/>
            <person name="Nedelnik J."/>
            <person name="Repkova J."/>
        </authorList>
    </citation>
    <scope>NUCLEOTIDE SEQUENCE [LARGE SCALE GENOMIC DNA]</scope>
    <source>
        <strain evidence="2">cv. 10/8</strain>
        <tissue evidence="1">Leaf</tissue>
    </source>
</reference>
<dbReference type="EMBL" id="LXQA010825599">
    <property type="protein sequence ID" value="MCI72808.1"/>
    <property type="molecule type" value="Genomic_DNA"/>
</dbReference>
<dbReference type="InterPro" id="IPR004158">
    <property type="entry name" value="DUF247_pln"/>
</dbReference>
<evidence type="ECO:0000313" key="1">
    <source>
        <dbReference type="EMBL" id="MCI72808.1"/>
    </source>
</evidence>
<accession>A0A392UIR1</accession>
<keyword evidence="2" id="KW-1185">Reference proteome</keyword>
<name>A0A392UIR1_9FABA</name>
<organism evidence="1 2">
    <name type="scientific">Trifolium medium</name>
    <dbReference type="NCBI Taxonomy" id="97028"/>
    <lineage>
        <taxon>Eukaryota</taxon>
        <taxon>Viridiplantae</taxon>
        <taxon>Streptophyta</taxon>
        <taxon>Embryophyta</taxon>
        <taxon>Tracheophyta</taxon>
        <taxon>Spermatophyta</taxon>
        <taxon>Magnoliopsida</taxon>
        <taxon>eudicotyledons</taxon>
        <taxon>Gunneridae</taxon>
        <taxon>Pentapetalae</taxon>
        <taxon>rosids</taxon>
        <taxon>fabids</taxon>
        <taxon>Fabales</taxon>
        <taxon>Fabaceae</taxon>
        <taxon>Papilionoideae</taxon>
        <taxon>50 kb inversion clade</taxon>
        <taxon>NPAAA clade</taxon>
        <taxon>Hologalegina</taxon>
        <taxon>IRL clade</taxon>
        <taxon>Trifolieae</taxon>
        <taxon>Trifolium</taxon>
    </lineage>
</organism>
<feature type="non-terminal residue" evidence="1">
    <location>
        <position position="66"/>
    </location>
</feature>
<dbReference type="Proteomes" id="UP000265520">
    <property type="component" value="Unassembled WGS sequence"/>
</dbReference>